<reference evidence="1" key="1">
    <citation type="submission" date="2018-05" db="EMBL/GenBank/DDBJ databases">
        <authorList>
            <person name="Lanie J.A."/>
            <person name="Ng W.-L."/>
            <person name="Kazmierczak K.M."/>
            <person name="Andrzejewski T.M."/>
            <person name="Davidsen T.M."/>
            <person name="Wayne K.J."/>
            <person name="Tettelin H."/>
            <person name="Glass J.I."/>
            <person name="Rusch D."/>
            <person name="Podicherti R."/>
            <person name="Tsui H.-C.T."/>
            <person name="Winkler M.E."/>
        </authorList>
    </citation>
    <scope>NUCLEOTIDE SEQUENCE</scope>
</reference>
<evidence type="ECO:0000313" key="1">
    <source>
        <dbReference type="EMBL" id="SVB92251.1"/>
    </source>
</evidence>
<accession>A0A382I0M6</accession>
<organism evidence="1">
    <name type="scientific">marine metagenome</name>
    <dbReference type="NCBI Taxonomy" id="408172"/>
    <lineage>
        <taxon>unclassified sequences</taxon>
        <taxon>metagenomes</taxon>
        <taxon>ecological metagenomes</taxon>
    </lineage>
</organism>
<feature type="non-terminal residue" evidence="1">
    <location>
        <position position="127"/>
    </location>
</feature>
<name>A0A382I0M6_9ZZZZ</name>
<proteinExistence type="predicted"/>
<dbReference type="AlphaFoldDB" id="A0A382I0M6"/>
<protein>
    <submittedName>
        <fullName evidence="1">Uncharacterized protein</fullName>
    </submittedName>
</protein>
<sequence length="127" mass="13484">MLFTAISIQISLPGCDDSDTVEVLHTVEVFEPTNDYNVIVQIFGLGPMSCAAAGVVLDNSYIENAEITINGNQLTFSDSSDFGLSSSVPIEMELKYMYGGNQISFTAGTKYILEASHNGTSIASGTA</sequence>
<gene>
    <name evidence="1" type="ORF">METZ01_LOCUS245105</name>
</gene>
<dbReference type="EMBL" id="UINC01064012">
    <property type="protein sequence ID" value="SVB92251.1"/>
    <property type="molecule type" value="Genomic_DNA"/>
</dbReference>